<comment type="caution">
    <text evidence="1">The sequence shown here is derived from an EMBL/GenBank/DDBJ whole genome shotgun (WGS) entry which is preliminary data.</text>
</comment>
<keyword evidence="2" id="KW-1185">Reference proteome</keyword>
<accession>A0A9X2D2H8</accession>
<dbReference type="Proteomes" id="UP001139721">
    <property type="component" value="Unassembled WGS sequence"/>
</dbReference>
<dbReference type="AlphaFoldDB" id="A0A9X2D2H8"/>
<protein>
    <submittedName>
        <fullName evidence="1">Uncharacterized protein</fullName>
    </submittedName>
</protein>
<feature type="non-terminal residue" evidence="1">
    <location>
        <position position="1"/>
    </location>
</feature>
<organism evidence="1 2">
    <name type="scientific">Legionella maioricensis</name>
    <dbReference type="NCBI Taxonomy" id="2896528"/>
    <lineage>
        <taxon>Bacteria</taxon>
        <taxon>Pseudomonadati</taxon>
        <taxon>Pseudomonadota</taxon>
        <taxon>Gammaproteobacteria</taxon>
        <taxon>Legionellales</taxon>
        <taxon>Legionellaceae</taxon>
        <taxon>Legionella</taxon>
    </lineage>
</organism>
<name>A0A9X2D2H8_9GAMM</name>
<gene>
    <name evidence="1" type="ORF">LOX96_15210</name>
</gene>
<evidence type="ECO:0000313" key="1">
    <source>
        <dbReference type="EMBL" id="MCL9685450.1"/>
    </source>
</evidence>
<dbReference type="EMBL" id="JAJKBJ010000026">
    <property type="protein sequence ID" value="MCL9685450.1"/>
    <property type="molecule type" value="Genomic_DNA"/>
</dbReference>
<reference evidence="1" key="1">
    <citation type="submission" date="2021-11" db="EMBL/GenBank/DDBJ databases">
        <title>Legionella maioricencis sp. nov., a new species isolated from hot water samples in Mallorca.</title>
        <authorList>
            <person name="Crespi S."/>
            <person name="Drasar V."/>
            <person name="Salva-Serra F."/>
            <person name="Jaen-Luchoro D."/>
            <person name="Pineiro-Iglesias B."/>
            <person name="Aliaga F."/>
            <person name="Fernandez-Juarez V."/>
            <person name="Coll G."/>
            <person name="Moore E.R.B."/>
            <person name="Bennasar-Figueras A."/>
        </authorList>
    </citation>
    <scope>NUCLEOTIDE SEQUENCE</scope>
    <source>
        <strain evidence="1">HCPI-6</strain>
    </source>
</reference>
<evidence type="ECO:0000313" key="2">
    <source>
        <dbReference type="Proteomes" id="UP001139721"/>
    </source>
</evidence>
<proteinExistence type="predicted"/>
<sequence length="870" mass="99775">DGKVMGVFSHTISKGMLPDSSKIWFNKQMGSESDARLEVLAQEFFRLLVPGQPETRLAWDPVLKTYHVLSEDVPGFRNLPEDQQQEFTKGTYYGLGQVSLIAAFLHEIDFKNGNVGINNHNQVVKLDGDWCFACLREPSEYGAKLSKITPELLASLPYPKGIYAYNWLDIRMTNINYPTSRLVDASLANAPHFRNEVNQAILKILLLPDSYLKNFVDAYMPNSTTADQFIDYLQKRRDELKIAAKQDKSFQTYLTSQAAQEDVRNHLIHMKGFVANGSQPIIKPSPFSTLDMDYKSLIDELIPPVMPKPHPVVHQKPSIIYRGRFSAGAYYEDANTGIFYIEKDNHYHFTNQQAQIITPPSTYSAMMVKAVQDYKVAINQQNLELKTVADIQNIKVSFGGVVVIREVEQLLAYHLNLIEQSSKTIENLYLKPEIIKIIQLKKEGLNQAAQQQIRAISDAERILVHTVERINNFHVDFTNKHNEIEINISRQKLWAEVQALTKSSQLHQALTVLNLRELPHSIRHALEKKQKYINQQADAQIGKMKEVTTSWDLIGHAVQKINNFPVDFTVYNNEAKINEHRQHSLTEVQKLVQNTDMEHAHLVLNFQSLHPSLVGALTKKQAQINQQAQSQIDKMQKIQEEERRMAQAVNCIAQTVRRINNFSIDFTHYDSEQEVDGYAEQLQIEINKLVHNDVVKQAHHVLNLEHLHQDIRQALANKQQKIEQAVALLSQRLNLLNEMRFDDHLQIFADKIIHMEGKVQNNALYVDAKREMETFYSSVKNAKKNFLHSPDSTERAKRQLKEDCHDAIDAARPILKDHREWRGAIIKFIIDVLSFLTCGLTDNKLGMFALTDSNRRLVQFEQATENMLVG</sequence>